<keyword evidence="8" id="KW-1185">Reference proteome</keyword>
<evidence type="ECO:0000313" key="8">
    <source>
        <dbReference type="Proteomes" id="UP000294844"/>
    </source>
</evidence>
<evidence type="ECO:0000256" key="2">
    <source>
        <dbReference type="ARBA" id="ARBA00023125"/>
    </source>
</evidence>
<dbReference type="PRINTS" id="PR00455">
    <property type="entry name" value="HTHTETR"/>
</dbReference>
<keyword evidence="1" id="KW-0805">Transcription regulation</keyword>
<evidence type="ECO:0000256" key="1">
    <source>
        <dbReference type="ARBA" id="ARBA00023015"/>
    </source>
</evidence>
<dbReference type="PANTHER" id="PTHR30055:SF148">
    <property type="entry name" value="TETR-FAMILY TRANSCRIPTIONAL REGULATOR"/>
    <property type="match status" value="1"/>
</dbReference>
<name>A0A4R8SBA3_9MYCO</name>
<reference evidence="8 9" key="1">
    <citation type="journal article" date="2019" name="Sci. Rep.">
        <title>Extended insight into the Mycobacterium chelonae-abscessus complex through whole genome sequencing of Mycobacterium salmoniphilum outbreak and Mycobacterium salmoniphilum-like strains.</title>
        <authorList>
            <person name="Behra P.R.K."/>
            <person name="Das S."/>
            <person name="Pettersson B.M.F."/>
            <person name="Shirreff L."/>
            <person name="DuCote T."/>
            <person name="Jacobsson K.G."/>
            <person name="Ennis D.G."/>
            <person name="Kirsebom L.A."/>
        </authorList>
    </citation>
    <scope>NUCLEOTIDE SEQUENCE [LARGE SCALE GENOMIC DNA]</scope>
    <source>
        <strain evidence="7 8">CCUG 60883</strain>
        <strain evidence="6 9">CCUG 60885</strain>
    </source>
</reference>
<feature type="domain" description="HTH tetR-type" evidence="5">
    <location>
        <begin position="15"/>
        <end position="75"/>
    </location>
</feature>
<evidence type="ECO:0000256" key="4">
    <source>
        <dbReference type="PROSITE-ProRule" id="PRU00335"/>
    </source>
</evidence>
<feature type="DNA-binding region" description="H-T-H motif" evidence="4">
    <location>
        <begin position="38"/>
        <end position="57"/>
    </location>
</feature>
<dbReference type="GO" id="GO:0003700">
    <property type="term" value="F:DNA-binding transcription factor activity"/>
    <property type="evidence" value="ECO:0007669"/>
    <property type="project" value="TreeGrafter"/>
</dbReference>
<evidence type="ECO:0000259" key="5">
    <source>
        <dbReference type="PROSITE" id="PS50977"/>
    </source>
</evidence>
<dbReference type="InterPro" id="IPR023772">
    <property type="entry name" value="DNA-bd_HTH_TetR-type_CS"/>
</dbReference>
<evidence type="ECO:0000313" key="6">
    <source>
        <dbReference type="EMBL" id="TDZ91836.1"/>
    </source>
</evidence>
<dbReference type="PANTHER" id="PTHR30055">
    <property type="entry name" value="HTH-TYPE TRANSCRIPTIONAL REGULATOR RUTR"/>
    <property type="match status" value="1"/>
</dbReference>
<dbReference type="SUPFAM" id="SSF48498">
    <property type="entry name" value="Tetracyclin repressor-like, C-terminal domain"/>
    <property type="match status" value="1"/>
</dbReference>
<dbReference type="Pfam" id="PF00440">
    <property type="entry name" value="TetR_N"/>
    <property type="match status" value="1"/>
</dbReference>
<evidence type="ECO:0000313" key="9">
    <source>
        <dbReference type="Proteomes" id="UP000295685"/>
    </source>
</evidence>
<dbReference type="InterPro" id="IPR001647">
    <property type="entry name" value="HTH_TetR"/>
</dbReference>
<evidence type="ECO:0000256" key="3">
    <source>
        <dbReference type="ARBA" id="ARBA00023163"/>
    </source>
</evidence>
<dbReference type="InterPro" id="IPR036271">
    <property type="entry name" value="Tet_transcr_reg_TetR-rel_C_sf"/>
</dbReference>
<dbReference type="PROSITE" id="PS50977">
    <property type="entry name" value="HTH_TETR_2"/>
    <property type="match status" value="1"/>
</dbReference>
<dbReference type="GO" id="GO:0000976">
    <property type="term" value="F:transcription cis-regulatory region binding"/>
    <property type="evidence" value="ECO:0007669"/>
    <property type="project" value="TreeGrafter"/>
</dbReference>
<dbReference type="InterPro" id="IPR011075">
    <property type="entry name" value="TetR_C"/>
</dbReference>
<dbReference type="EMBL" id="PECM01000005">
    <property type="protein sequence ID" value="TEA07067.1"/>
    <property type="molecule type" value="Genomic_DNA"/>
</dbReference>
<evidence type="ECO:0000313" key="7">
    <source>
        <dbReference type="EMBL" id="TEA07067.1"/>
    </source>
</evidence>
<dbReference type="AlphaFoldDB" id="A0A4R8SBA3"/>
<comment type="caution">
    <text evidence="6">The sequence shown here is derived from an EMBL/GenBank/DDBJ whole genome shotgun (WGS) entry which is preliminary data.</text>
</comment>
<dbReference type="Gene3D" id="1.10.357.10">
    <property type="entry name" value="Tetracycline Repressor, domain 2"/>
    <property type="match status" value="1"/>
</dbReference>
<keyword evidence="3" id="KW-0804">Transcription</keyword>
<gene>
    <name evidence="7" type="ORF">CCUG60883_01094</name>
    <name evidence="6" type="ORF">CCUG60885_03944</name>
</gene>
<dbReference type="Proteomes" id="UP000294844">
    <property type="component" value="Unassembled WGS sequence"/>
</dbReference>
<dbReference type="SUPFAM" id="SSF46689">
    <property type="entry name" value="Homeodomain-like"/>
    <property type="match status" value="1"/>
</dbReference>
<dbReference type="EMBL" id="PECK01000008">
    <property type="protein sequence ID" value="TDZ91836.1"/>
    <property type="molecule type" value="Genomic_DNA"/>
</dbReference>
<sequence>MYVLRTLNVMVPRGAARTTAILDTALRVLARDGYERFTIDSVAAQAHASKTTIYRRWKNKAELVKAALDAHDAGYNAQVPDTGSLRGDLVATLTMLRGKTEAIPPSLYVDLIRAMEHDAELADAINRHLADPGLSPFDAPLSRSIARGETSPEVDRELVHDVAEAMLAHRLTVKAAVDTAFINRLVDDVLIVLIQGAIS</sequence>
<dbReference type="InterPro" id="IPR050109">
    <property type="entry name" value="HTH-type_TetR-like_transc_reg"/>
</dbReference>
<dbReference type="Gene3D" id="1.10.10.60">
    <property type="entry name" value="Homeodomain-like"/>
    <property type="match status" value="1"/>
</dbReference>
<dbReference type="InterPro" id="IPR009057">
    <property type="entry name" value="Homeodomain-like_sf"/>
</dbReference>
<dbReference type="Proteomes" id="UP000295685">
    <property type="component" value="Unassembled WGS sequence"/>
</dbReference>
<organism evidence="6 9">
    <name type="scientific">Mycobacteroides salmoniphilum</name>
    <dbReference type="NCBI Taxonomy" id="404941"/>
    <lineage>
        <taxon>Bacteria</taxon>
        <taxon>Bacillati</taxon>
        <taxon>Actinomycetota</taxon>
        <taxon>Actinomycetes</taxon>
        <taxon>Mycobacteriales</taxon>
        <taxon>Mycobacteriaceae</taxon>
        <taxon>Mycobacteroides</taxon>
    </lineage>
</organism>
<protein>
    <submittedName>
        <fullName evidence="6">Bacterial regulatory protein, tetR family</fullName>
    </submittedName>
</protein>
<dbReference type="Pfam" id="PF16859">
    <property type="entry name" value="TetR_C_11"/>
    <property type="match status" value="1"/>
</dbReference>
<proteinExistence type="predicted"/>
<accession>A0A4R8SBA3</accession>
<keyword evidence="2 4" id="KW-0238">DNA-binding</keyword>
<dbReference type="PROSITE" id="PS01081">
    <property type="entry name" value="HTH_TETR_1"/>
    <property type="match status" value="1"/>
</dbReference>